<accession>A0A0M3JBJ8</accession>
<reference evidence="3" key="1">
    <citation type="submission" date="2017-02" db="UniProtKB">
        <authorList>
            <consortium name="WormBaseParasite"/>
        </authorList>
    </citation>
    <scope>IDENTIFICATION</scope>
</reference>
<dbReference type="Proteomes" id="UP000267096">
    <property type="component" value="Unassembled WGS sequence"/>
</dbReference>
<evidence type="ECO:0000313" key="3">
    <source>
        <dbReference type="WBParaSite" id="ASIM_0000497401-mRNA-1"/>
    </source>
</evidence>
<evidence type="ECO:0000313" key="1">
    <source>
        <dbReference type="EMBL" id="VDK24472.1"/>
    </source>
</evidence>
<name>A0A0M3JBJ8_ANISI</name>
<dbReference type="AlphaFoldDB" id="A0A0M3JBJ8"/>
<reference evidence="1 2" key="2">
    <citation type="submission" date="2018-11" db="EMBL/GenBank/DDBJ databases">
        <authorList>
            <consortium name="Pathogen Informatics"/>
        </authorList>
    </citation>
    <scope>NUCLEOTIDE SEQUENCE [LARGE SCALE GENOMIC DNA]</scope>
</reference>
<sequence>MIPELALPSIRARIEQIDELTVKIGDEPDARLVHEMVVFGHELADLIVCSASAAYTVSIQHYERLFLHRFSIRFALLSLESLSLSTDRLLH</sequence>
<keyword evidence="2" id="KW-1185">Reference proteome</keyword>
<evidence type="ECO:0000313" key="2">
    <source>
        <dbReference type="Proteomes" id="UP000267096"/>
    </source>
</evidence>
<dbReference type="WBParaSite" id="ASIM_0000497401-mRNA-1">
    <property type="protein sequence ID" value="ASIM_0000497401-mRNA-1"/>
    <property type="gene ID" value="ASIM_0000497401"/>
</dbReference>
<protein>
    <submittedName>
        <fullName evidence="3">FCD domain-containing protein</fullName>
    </submittedName>
</protein>
<proteinExistence type="predicted"/>
<gene>
    <name evidence="1" type="ORF">ASIM_LOCUS4781</name>
</gene>
<organism evidence="3">
    <name type="scientific">Anisakis simplex</name>
    <name type="common">Herring worm</name>
    <dbReference type="NCBI Taxonomy" id="6269"/>
    <lineage>
        <taxon>Eukaryota</taxon>
        <taxon>Metazoa</taxon>
        <taxon>Ecdysozoa</taxon>
        <taxon>Nematoda</taxon>
        <taxon>Chromadorea</taxon>
        <taxon>Rhabditida</taxon>
        <taxon>Spirurina</taxon>
        <taxon>Ascaridomorpha</taxon>
        <taxon>Ascaridoidea</taxon>
        <taxon>Anisakidae</taxon>
        <taxon>Anisakis</taxon>
        <taxon>Anisakis simplex complex</taxon>
    </lineage>
</organism>
<dbReference type="EMBL" id="UYRR01008732">
    <property type="protein sequence ID" value="VDK24472.1"/>
    <property type="molecule type" value="Genomic_DNA"/>
</dbReference>